<dbReference type="Gene3D" id="1.20.1540.10">
    <property type="entry name" value="Rhomboid-like"/>
    <property type="match status" value="1"/>
</dbReference>
<feature type="transmembrane region" description="Helical" evidence="5">
    <location>
        <begin position="120"/>
        <end position="139"/>
    </location>
</feature>
<dbReference type="SUPFAM" id="SSF144091">
    <property type="entry name" value="Rhomboid-like"/>
    <property type="match status" value="1"/>
</dbReference>
<keyword evidence="7" id="KW-0378">Hydrolase</keyword>
<dbReference type="Pfam" id="PF01694">
    <property type="entry name" value="Rhomboid"/>
    <property type="match status" value="1"/>
</dbReference>
<organism evidence="7 8">
    <name type="scientific">Bowmanella denitrificans</name>
    <dbReference type="NCBI Taxonomy" id="366582"/>
    <lineage>
        <taxon>Bacteria</taxon>
        <taxon>Pseudomonadati</taxon>
        <taxon>Pseudomonadota</taxon>
        <taxon>Gammaproteobacteria</taxon>
        <taxon>Alteromonadales</taxon>
        <taxon>Alteromonadaceae</taxon>
        <taxon>Bowmanella</taxon>
    </lineage>
</organism>
<dbReference type="GO" id="GO:0008233">
    <property type="term" value="F:peptidase activity"/>
    <property type="evidence" value="ECO:0007669"/>
    <property type="project" value="UniProtKB-KW"/>
</dbReference>
<keyword evidence="8" id="KW-1185">Reference proteome</keyword>
<evidence type="ECO:0000313" key="7">
    <source>
        <dbReference type="EMBL" id="GAA0352456.1"/>
    </source>
</evidence>
<dbReference type="GO" id="GO:0006508">
    <property type="term" value="P:proteolysis"/>
    <property type="evidence" value="ECO:0007669"/>
    <property type="project" value="UniProtKB-KW"/>
</dbReference>
<evidence type="ECO:0000256" key="2">
    <source>
        <dbReference type="ARBA" id="ARBA00022692"/>
    </source>
</evidence>
<evidence type="ECO:0000259" key="6">
    <source>
        <dbReference type="Pfam" id="PF01694"/>
    </source>
</evidence>
<keyword evidence="4 5" id="KW-0472">Membrane</keyword>
<keyword evidence="2 5" id="KW-0812">Transmembrane</keyword>
<evidence type="ECO:0000313" key="8">
    <source>
        <dbReference type="Proteomes" id="UP001501757"/>
    </source>
</evidence>
<feature type="transmembrane region" description="Helical" evidence="5">
    <location>
        <begin position="146"/>
        <end position="164"/>
    </location>
</feature>
<dbReference type="Proteomes" id="UP001501757">
    <property type="component" value="Unassembled WGS sequence"/>
</dbReference>
<feature type="domain" description="Peptidase S54 rhomboid" evidence="6">
    <location>
        <begin position="60"/>
        <end position="187"/>
    </location>
</feature>
<evidence type="ECO:0000256" key="4">
    <source>
        <dbReference type="ARBA" id="ARBA00023136"/>
    </source>
</evidence>
<keyword evidence="3 5" id="KW-1133">Transmembrane helix</keyword>
<sequence>MNRLYCEALGGDEQMLKNQVKVLLWLLASFVLVELVNLLSGRALNHFAILPREVTSLPGILFMPWLHGSLGHFIANIVPLAIFWLLMLEYGLKRTLWVSVWIVLVTGLMVWLFGRFAYHVGASGLIYGQFGFLVLAGFYSRQLIKLLISLAVGFLYGGMVLGVLPSQPFVSWEAHLFGFIAGLLAAKFWHGSNTSKNWSNRAQ</sequence>
<comment type="subcellular location">
    <subcellularLocation>
        <location evidence="1">Membrane</location>
        <topology evidence="1">Multi-pass membrane protein</topology>
    </subcellularLocation>
</comment>
<protein>
    <submittedName>
        <fullName evidence="7">Rhomboid family intramembrane serine protease</fullName>
    </submittedName>
</protein>
<comment type="caution">
    <text evidence="7">The sequence shown here is derived from an EMBL/GenBank/DDBJ whole genome shotgun (WGS) entry which is preliminary data.</text>
</comment>
<evidence type="ECO:0000256" key="5">
    <source>
        <dbReference type="SAM" id="Phobius"/>
    </source>
</evidence>
<dbReference type="InterPro" id="IPR035952">
    <property type="entry name" value="Rhomboid-like_sf"/>
</dbReference>
<feature type="transmembrane region" description="Helical" evidence="5">
    <location>
        <begin position="22"/>
        <end position="44"/>
    </location>
</feature>
<reference evidence="8" key="1">
    <citation type="journal article" date="2019" name="Int. J. Syst. Evol. Microbiol.">
        <title>The Global Catalogue of Microorganisms (GCM) 10K type strain sequencing project: providing services to taxonomists for standard genome sequencing and annotation.</title>
        <authorList>
            <consortium name="The Broad Institute Genomics Platform"/>
            <consortium name="The Broad Institute Genome Sequencing Center for Infectious Disease"/>
            <person name="Wu L."/>
            <person name="Ma J."/>
        </authorList>
    </citation>
    <scope>NUCLEOTIDE SEQUENCE [LARGE SCALE GENOMIC DNA]</scope>
    <source>
        <strain evidence="8">JCM 13378</strain>
    </source>
</reference>
<evidence type="ECO:0000256" key="3">
    <source>
        <dbReference type="ARBA" id="ARBA00022989"/>
    </source>
</evidence>
<feature type="transmembrane region" description="Helical" evidence="5">
    <location>
        <begin position="170"/>
        <end position="189"/>
    </location>
</feature>
<accession>A0ABP3GTW9</accession>
<name>A0ABP3GTW9_9ALTE</name>
<dbReference type="EMBL" id="BAAAEI010000006">
    <property type="protein sequence ID" value="GAA0352456.1"/>
    <property type="molecule type" value="Genomic_DNA"/>
</dbReference>
<gene>
    <name evidence="7" type="ORF">GCM10009092_16060</name>
</gene>
<dbReference type="InterPro" id="IPR022764">
    <property type="entry name" value="Peptidase_S54_rhomboid_dom"/>
</dbReference>
<evidence type="ECO:0000256" key="1">
    <source>
        <dbReference type="ARBA" id="ARBA00004141"/>
    </source>
</evidence>
<feature type="transmembrane region" description="Helical" evidence="5">
    <location>
        <begin position="64"/>
        <end position="88"/>
    </location>
</feature>
<keyword evidence="7" id="KW-0645">Protease</keyword>
<proteinExistence type="predicted"/>
<feature type="transmembrane region" description="Helical" evidence="5">
    <location>
        <begin position="95"/>
        <end position="114"/>
    </location>
</feature>